<dbReference type="Pfam" id="PF25917">
    <property type="entry name" value="BSH_RND"/>
    <property type="match status" value="1"/>
</dbReference>
<feature type="coiled-coil region" evidence="1">
    <location>
        <begin position="180"/>
        <end position="235"/>
    </location>
</feature>
<dbReference type="SUPFAM" id="SSF111369">
    <property type="entry name" value="HlyD-like secretion proteins"/>
    <property type="match status" value="1"/>
</dbReference>
<dbReference type="Gene3D" id="2.40.30.170">
    <property type="match status" value="1"/>
</dbReference>
<keyword evidence="6" id="KW-1185">Reference proteome</keyword>
<dbReference type="PANTHER" id="PTHR30386">
    <property type="entry name" value="MEMBRANE FUSION SUBUNIT OF EMRAB-TOLC MULTIDRUG EFFLUX PUMP"/>
    <property type="match status" value="1"/>
</dbReference>
<keyword evidence="1" id="KW-0175">Coiled coil</keyword>
<dbReference type="EMBL" id="LECT01000019">
    <property type="protein sequence ID" value="KLU05409.1"/>
    <property type="molecule type" value="Genomic_DNA"/>
</dbReference>
<feature type="region of interest" description="Disordered" evidence="2">
    <location>
        <begin position="518"/>
        <end position="566"/>
    </location>
</feature>
<evidence type="ECO:0000259" key="4">
    <source>
        <dbReference type="Pfam" id="PF25917"/>
    </source>
</evidence>
<evidence type="ECO:0000256" key="2">
    <source>
        <dbReference type="SAM" id="MobiDB-lite"/>
    </source>
</evidence>
<keyword evidence="3" id="KW-0472">Membrane</keyword>
<sequence>MSVLFCTLKWGSLTRCEPVSLAGASSVGAIGSGESPGIHGLPVLSTNFVTPVPDIPTPAVVPSSSDDSKRSDQPTSPVRVAVNLAVSMIVLGGALYGYTLLGERKRPQRSKPPKSPVTIVATEEVRFHSGPVVIDVHGVVVPLRELRLASEVAGRVVELSENVRAGRSVTAGEVLIQVDATEYELEVKRLQALSQQEAAEENSVEVSIDNTYQLQELAKKQLELARQERERINALVTQRAASASEVDAARRAELAADAALVELGNRRRELVAQLELLTEKRTLTNVLLERARLDLSRCVIRSPIDGRVVSSEVEEQSFLPTGTPFITIEDTSAVEVRASLTADQMFWIWNSQAGLPTLDVNDPVAAEQVVSTVADLNSAVSATVSSEFGNETHQWSAIFERLDGAGIDLNTRTYPCLFRVDSPRSSLAGSTSRQLTRGMFVDVSIQTQPNRILMRVIESAVRPGNRLWLNAQGKLRIVPITVVSRVDGDVVIQIQPELDHLCSLASTSIIVSPISDPVDGMPVGNQSPAESNGLGEAQDSGKPASLKANNAMVMPRETTSQLQVAG</sequence>
<evidence type="ECO:0000313" key="5">
    <source>
        <dbReference type="EMBL" id="KLU05409.1"/>
    </source>
</evidence>
<dbReference type="Proteomes" id="UP000036367">
    <property type="component" value="Unassembled WGS sequence"/>
</dbReference>
<gene>
    <name evidence="5" type="ORF">RISK_002616</name>
</gene>
<keyword evidence="3" id="KW-1133">Transmembrane helix</keyword>
<evidence type="ECO:0000256" key="1">
    <source>
        <dbReference type="SAM" id="Coils"/>
    </source>
</evidence>
<name>A0A0J1EIU2_RHOIS</name>
<dbReference type="Gene3D" id="1.10.287.470">
    <property type="entry name" value="Helix hairpin bin"/>
    <property type="match status" value="1"/>
</dbReference>
<dbReference type="Gene3D" id="2.40.50.100">
    <property type="match status" value="1"/>
</dbReference>
<reference evidence="5" key="1">
    <citation type="submission" date="2015-05" db="EMBL/GenBank/DDBJ databases">
        <title>Permanent draft genome of Rhodopirellula islandicus K833.</title>
        <authorList>
            <person name="Kizina J."/>
            <person name="Richter M."/>
            <person name="Glockner F.O."/>
            <person name="Harder J."/>
        </authorList>
    </citation>
    <scope>NUCLEOTIDE SEQUENCE [LARGE SCALE GENOMIC DNA]</scope>
    <source>
        <strain evidence="5">K833</strain>
    </source>
</reference>
<proteinExistence type="predicted"/>
<feature type="transmembrane region" description="Helical" evidence="3">
    <location>
        <begin position="80"/>
        <end position="101"/>
    </location>
</feature>
<feature type="region of interest" description="Disordered" evidence="2">
    <location>
        <begin position="55"/>
        <end position="76"/>
    </location>
</feature>
<dbReference type="CDD" id="cd22249">
    <property type="entry name" value="UDM1_RNF168_RNF169-like"/>
    <property type="match status" value="1"/>
</dbReference>
<feature type="compositionally biased region" description="Polar residues" evidence="2">
    <location>
        <begin position="557"/>
        <end position="566"/>
    </location>
</feature>
<comment type="caution">
    <text evidence="5">The sequence shown here is derived from an EMBL/GenBank/DDBJ whole genome shotgun (WGS) entry which is preliminary data.</text>
</comment>
<dbReference type="PANTHER" id="PTHR30386:SF18">
    <property type="entry name" value="INNER MEMBRANE PROTEIN YIAV-RELATED"/>
    <property type="match status" value="1"/>
</dbReference>
<dbReference type="AlphaFoldDB" id="A0A0J1EIU2"/>
<protein>
    <submittedName>
        <fullName evidence="5">Multidrug resistance efflux pump</fullName>
    </submittedName>
</protein>
<organism evidence="5 6">
    <name type="scientific">Rhodopirellula islandica</name>
    <dbReference type="NCBI Taxonomy" id="595434"/>
    <lineage>
        <taxon>Bacteria</taxon>
        <taxon>Pseudomonadati</taxon>
        <taxon>Planctomycetota</taxon>
        <taxon>Planctomycetia</taxon>
        <taxon>Pirellulales</taxon>
        <taxon>Pirellulaceae</taxon>
        <taxon>Rhodopirellula</taxon>
    </lineage>
</organism>
<feature type="domain" description="Multidrug resistance protein MdtA-like barrel-sandwich hybrid" evidence="4">
    <location>
        <begin position="148"/>
        <end position="322"/>
    </location>
</feature>
<accession>A0A0J1EIU2</accession>
<dbReference type="InterPro" id="IPR050739">
    <property type="entry name" value="MFP"/>
</dbReference>
<dbReference type="PATRIC" id="fig|595434.4.peg.2492"/>
<dbReference type="InterPro" id="IPR058625">
    <property type="entry name" value="MdtA-like_BSH"/>
</dbReference>
<dbReference type="STRING" id="595434.RISK_002616"/>
<evidence type="ECO:0000256" key="3">
    <source>
        <dbReference type="SAM" id="Phobius"/>
    </source>
</evidence>
<keyword evidence="3" id="KW-0812">Transmembrane</keyword>
<evidence type="ECO:0000313" key="6">
    <source>
        <dbReference type="Proteomes" id="UP000036367"/>
    </source>
</evidence>